<evidence type="ECO:0000256" key="9">
    <source>
        <dbReference type="ARBA" id="ARBA00047392"/>
    </source>
</evidence>
<dbReference type="InterPro" id="IPR017946">
    <property type="entry name" value="PLC-like_Pdiesterase_TIM-brl"/>
</dbReference>
<sequence length="400" mass="46237">MLLDTERRIYLAFGLPRSVAKVWGVGSMVYYAEKMTQGIPLPKPYENIHDDAIQMGGDFIINKNGDVTFLYCSKTSSDRPLIPTLLEALKDFQEYRSLIGGYGIFLHRKKNIKFKPVHISHRGGAGEHIENTMTAFKHAASIGTEMLEIDCHITKDGQVVVSHDSSLKRTCETEGQVSDFKYEELPLLNEEHRLDFYQTFKLKGGEDRRIPLLREVFEAFPDMPINIDIKVDDDELIEKVNDMIKEFKREHLIAWGNRSSKVTDKLYRINPDIPLIFSMQKVILLLVLFYTGLLPFVPIKESLLEVVMPSIMFDDNKIPLKFSRTMRCLLRTADVLLMSPVLFNHLRRRGMQTYLWVLNDEEEYTRAFRLGADGVMTDFPTKLKKYLDSHPEYKSQKSDV</sequence>
<comment type="catalytic activity">
    <reaction evidence="10">
        <text>N-hexadecanoyl-1-(9Z-octadecenoyl)-sn-glycero-3-phosphoethanolamine + H2O = N-hexadecanoylethanolamine + 1-(9Z-octadecenoyl)-sn-glycero-3-phosphate + H(+)</text>
        <dbReference type="Rhea" id="RHEA:53168"/>
        <dbReference type="ChEBI" id="CHEBI:15377"/>
        <dbReference type="ChEBI" id="CHEBI:15378"/>
        <dbReference type="ChEBI" id="CHEBI:71464"/>
        <dbReference type="ChEBI" id="CHEBI:74544"/>
        <dbReference type="ChEBI" id="CHEBI:85217"/>
    </reaction>
    <physiologicalReaction direction="left-to-right" evidence="10">
        <dbReference type="Rhea" id="RHEA:53169"/>
    </physiologicalReaction>
</comment>
<evidence type="ECO:0000256" key="10">
    <source>
        <dbReference type="ARBA" id="ARBA00047538"/>
    </source>
</evidence>
<evidence type="ECO:0000256" key="3">
    <source>
        <dbReference type="ARBA" id="ARBA00022692"/>
    </source>
</evidence>
<evidence type="ECO:0000256" key="1">
    <source>
        <dbReference type="ARBA" id="ARBA00004370"/>
    </source>
</evidence>
<comment type="catalytic activity">
    <reaction evidence="8">
        <text>1-O-hexadecyl-sn-glycero-3-phosphocholine + H2O = 1-O-hexadecyl-sn-glycero-3-phosphate + choline + H(+)</text>
        <dbReference type="Rhea" id="RHEA:41143"/>
        <dbReference type="ChEBI" id="CHEBI:15354"/>
        <dbReference type="ChEBI" id="CHEBI:15377"/>
        <dbReference type="ChEBI" id="CHEBI:15378"/>
        <dbReference type="ChEBI" id="CHEBI:64496"/>
        <dbReference type="ChEBI" id="CHEBI:77580"/>
    </reaction>
    <physiologicalReaction direction="left-to-right" evidence="8">
        <dbReference type="Rhea" id="RHEA:41144"/>
    </physiologicalReaction>
</comment>
<dbReference type="GO" id="GO:0005789">
    <property type="term" value="C:endoplasmic reticulum membrane"/>
    <property type="evidence" value="ECO:0007669"/>
    <property type="project" value="TreeGrafter"/>
</dbReference>
<evidence type="ECO:0000256" key="12">
    <source>
        <dbReference type="ARBA" id="ARBA00048947"/>
    </source>
</evidence>
<evidence type="ECO:0000313" key="15">
    <source>
        <dbReference type="Proteomes" id="UP000507470"/>
    </source>
</evidence>
<evidence type="ECO:0000256" key="7">
    <source>
        <dbReference type="ARBA" id="ARBA00023136"/>
    </source>
</evidence>
<comment type="similarity">
    <text evidence="2">Belongs to the glycerophosphoryl diester phosphodiesterase family.</text>
</comment>
<dbReference type="GO" id="GO:0004622">
    <property type="term" value="F:phosphatidylcholine lysophospholipase activity"/>
    <property type="evidence" value="ECO:0007669"/>
    <property type="project" value="TreeGrafter"/>
</dbReference>
<dbReference type="Gene3D" id="3.20.20.190">
    <property type="entry name" value="Phosphatidylinositol (PI) phosphodiesterase"/>
    <property type="match status" value="1"/>
</dbReference>
<gene>
    <name evidence="14" type="ORF">MCOR_31537</name>
</gene>
<reference evidence="14 15" key="1">
    <citation type="submission" date="2020-06" db="EMBL/GenBank/DDBJ databases">
        <authorList>
            <person name="Li R."/>
            <person name="Bekaert M."/>
        </authorList>
    </citation>
    <scope>NUCLEOTIDE SEQUENCE [LARGE SCALE GENOMIC DNA]</scope>
    <source>
        <strain evidence="15">wild</strain>
    </source>
</reference>
<dbReference type="PANTHER" id="PTHR42758">
    <property type="entry name" value="PHOSPHATIDYLGLYCEROL PHOSPHOLIPASE C"/>
    <property type="match status" value="1"/>
</dbReference>
<evidence type="ECO:0000256" key="8">
    <source>
        <dbReference type="ARBA" id="ARBA00036083"/>
    </source>
</evidence>
<keyword evidence="7" id="KW-0472">Membrane</keyword>
<evidence type="ECO:0000256" key="6">
    <source>
        <dbReference type="ARBA" id="ARBA00023098"/>
    </source>
</evidence>
<comment type="catalytic activity">
    <reaction evidence="12">
        <text>N,1-di-(9Z-octadecenoyl)-sn-glycero-3-phosphoethanolamine + H2O = N-(9Z-octadecenoyl) ethanolamine + 1-(9Z-octadecenoyl)-sn-glycero-3-phosphate + H(+)</text>
        <dbReference type="Rhea" id="RHEA:56460"/>
        <dbReference type="ChEBI" id="CHEBI:15377"/>
        <dbReference type="ChEBI" id="CHEBI:15378"/>
        <dbReference type="ChEBI" id="CHEBI:71466"/>
        <dbReference type="ChEBI" id="CHEBI:74544"/>
        <dbReference type="ChEBI" id="CHEBI:85222"/>
    </reaction>
    <physiologicalReaction direction="left-to-right" evidence="12">
        <dbReference type="Rhea" id="RHEA:56461"/>
    </physiologicalReaction>
</comment>
<dbReference type="GO" id="GO:0047391">
    <property type="term" value="F:alkylglycerophosphoethanolamine phosphodiesterase activity"/>
    <property type="evidence" value="ECO:0007669"/>
    <property type="project" value="UniProtKB-EC"/>
</dbReference>
<organism evidence="14 15">
    <name type="scientific">Mytilus coruscus</name>
    <name type="common">Sea mussel</name>
    <dbReference type="NCBI Taxonomy" id="42192"/>
    <lineage>
        <taxon>Eukaryota</taxon>
        <taxon>Metazoa</taxon>
        <taxon>Spiralia</taxon>
        <taxon>Lophotrochozoa</taxon>
        <taxon>Mollusca</taxon>
        <taxon>Bivalvia</taxon>
        <taxon>Autobranchia</taxon>
        <taxon>Pteriomorphia</taxon>
        <taxon>Mytilida</taxon>
        <taxon>Mytiloidea</taxon>
        <taxon>Mytilidae</taxon>
        <taxon>Mytilinae</taxon>
        <taxon>Mytilus</taxon>
    </lineage>
</organism>
<protein>
    <submittedName>
        <fullName evidence="14">GDPD1_3</fullName>
        <ecNumber evidence="14">3.1.4.39</ecNumber>
    </submittedName>
</protein>
<evidence type="ECO:0000256" key="5">
    <source>
        <dbReference type="ARBA" id="ARBA00022989"/>
    </source>
</evidence>
<dbReference type="EC" id="3.1.4.39" evidence="14"/>
<accession>A0A6J8CMG0</accession>
<dbReference type="OrthoDB" id="1058301at2759"/>
<keyword evidence="3" id="KW-0812">Transmembrane</keyword>
<keyword evidence="15" id="KW-1185">Reference proteome</keyword>
<keyword evidence="4 14" id="KW-0378">Hydrolase</keyword>
<name>A0A6J8CMG0_MYTCO</name>
<evidence type="ECO:0000259" key="13">
    <source>
        <dbReference type="PROSITE" id="PS51704"/>
    </source>
</evidence>
<dbReference type="Proteomes" id="UP000507470">
    <property type="component" value="Unassembled WGS sequence"/>
</dbReference>
<dbReference type="InterPro" id="IPR052271">
    <property type="entry name" value="GDPD-Related"/>
</dbReference>
<dbReference type="InterPro" id="IPR030395">
    <property type="entry name" value="GP_PDE_dom"/>
</dbReference>
<comment type="catalytic activity">
    <reaction evidence="11">
        <text>1-O-(1Z-octadecenyl)-sn-glycero-3-phospho-N-hexadecanoyl-ethanolamine + H2O = 1-O-(1Z-octadecenyl)-sn-glycero-3-phosphate + N-hexadecanoylethanolamine + H(+)</text>
        <dbReference type="Rhea" id="RHEA:53184"/>
        <dbReference type="ChEBI" id="CHEBI:15377"/>
        <dbReference type="ChEBI" id="CHEBI:15378"/>
        <dbReference type="ChEBI" id="CHEBI:71464"/>
        <dbReference type="ChEBI" id="CHEBI:137009"/>
        <dbReference type="ChEBI" id="CHEBI:137017"/>
    </reaction>
    <physiologicalReaction direction="left-to-right" evidence="11">
        <dbReference type="Rhea" id="RHEA:53185"/>
    </physiologicalReaction>
</comment>
<dbReference type="PANTHER" id="PTHR42758:SF2">
    <property type="entry name" value="PHOSPHATIDYLGLYCEROL PHOSPHOLIPASE C"/>
    <property type="match status" value="1"/>
</dbReference>
<comment type="subcellular location">
    <subcellularLocation>
        <location evidence="1">Membrane</location>
    </subcellularLocation>
</comment>
<keyword evidence="6" id="KW-0443">Lipid metabolism</keyword>
<dbReference type="EMBL" id="CACVKT020005663">
    <property type="protein sequence ID" value="CAC5397061.1"/>
    <property type="molecule type" value="Genomic_DNA"/>
</dbReference>
<proteinExistence type="inferred from homology"/>
<evidence type="ECO:0000313" key="14">
    <source>
        <dbReference type="EMBL" id="CAC5397061.1"/>
    </source>
</evidence>
<comment type="catalytic activity">
    <reaction evidence="9">
        <text>N-(5Z,8Z,11Z,14Z-eicosatetraenoyl)-1-(9Z-octadecenoyl)-sn-glycero-3-phosphoethanolamine + H2O = N-(5Z,8Z,11Z,14Z-eicosatetraenoyl)-ethanolamine + 1-(9Z-octadecenoyl)-sn-glycero-3-phosphate + H(+)</text>
        <dbReference type="Rhea" id="RHEA:45544"/>
        <dbReference type="ChEBI" id="CHEBI:2700"/>
        <dbReference type="ChEBI" id="CHEBI:15377"/>
        <dbReference type="ChEBI" id="CHEBI:15378"/>
        <dbReference type="ChEBI" id="CHEBI:74544"/>
        <dbReference type="ChEBI" id="CHEBI:85223"/>
    </reaction>
    <physiologicalReaction direction="left-to-right" evidence="9">
        <dbReference type="Rhea" id="RHEA:45545"/>
    </physiologicalReaction>
</comment>
<dbReference type="PROSITE" id="PS51704">
    <property type="entry name" value="GP_PDE"/>
    <property type="match status" value="1"/>
</dbReference>
<evidence type="ECO:0000256" key="11">
    <source>
        <dbReference type="ARBA" id="ARBA00048580"/>
    </source>
</evidence>
<feature type="domain" description="GP-PDE" evidence="13">
    <location>
        <begin position="116"/>
        <end position="387"/>
    </location>
</feature>
<keyword evidence="5" id="KW-1133">Transmembrane helix</keyword>
<dbReference type="GO" id="GO:0046475">
    <property type="term" value="P:glycerophospholipid catabolic process"/>
    <property type="evidence" value="ECO:0007669"/>
    <property type="project" value="TreeGrafter"/>
</dbReference>
<dbReference type="SUPFAM" id="SSF51695">
    <property type="entry name" value="PLC-like phosphodiesterases"/>
    <property type="match status" value="1"/>
</dbReference>
<dbReference type="AlphaFoldDB" id="A0A6J8CMG0"/>
<evidence type="ECO:0000256" key="4">
    <source>
        <dbReference type="ARBA" id="ARBA00022801"/>
    </source>
</evidence>
<evidence type="ECO:0000256" key="2">
    <source>
        <dbReference type="ARBA" id="ARBA00007277"/>
    </source>
</evidence>
<dbReference type="CDD" id="cd08612">
    <property type="entry name" value="GDPD_GDE4"/>
    <property type="match status" value="1"/>
</dbReference>
<dbReference type="Pfam" id="PF03009">
    <property type="entry name" value="GDPD"/>
    <property type="match status" value="1"/>
</dbReference>